<reference evidence="4 5" key="1">
    <citation type="submission" date="2019-02" db="EMBL/GenBank/DDBJ databases">
        <title>Prokaryotic population dynamics and viral predation in marine succession experiment using metagenomics: the confinement effect.</title>
        <authorList>
            <person name="Haro-Moreno J.M."/>
            <person name="Rodriguez-Valera F."/>
            <person name="Lopez-Perez M."/>
        </authorList>
    </citation>
    <scope>NUCLEOTIDE SEQUENCE [LARGE SCALE GENOMIC DNA]</scope>
    <source>
        <strain evidence="4">MED-G159</strain>
    </source>
</reference>
<feature type="transmembrane region" description="Helical" evidence="1">
    <location>
        <begin position="269"/>
        <end position="291"/>
    </location>
</feature>
<evidence type="ECO:0000313" key="4">
    <source>
        <dbReference type="EMBL" id="RZO26566.1"/>
    </source>
</evidence>
<protein>
    <submittedName>
        <fullName evidence="4">Acyltransferase</fullName>
    </submittedName>
</protein>
<dbReference type="Pfam" id="PF19040">
    <property type="entry name" value="SGNH"/>
    <property type="match status" value="1"/>
</dbReference>
<dbReference type="InterPro" id="IPR043968">
    <property type="entry name" value="SGNH"/>
</dbReference>
<dbReference type="EMBL" id="SHBE01000003">
    <property type="protein sequence ID" value="RZO26566.1"/>
    <property type="molecule type" value="Genomic_DNA"/>
</dbReference>
<feature type="transmembrane region" description="Helical" evidence="1">
    <location>
        <begin position="245"/>
        <end position="262"/>
    </location>
</feature>
<dbReference type="GO" id="GO:0016020">
    <property type="term" value="C:membrane"/>
    <property type="evidence" value="ECO:0007669"/>
    <property type="project" value="TreeGrafter"/>
</dbReference>
<name>A0A520MZG6_9GAMM</name>
<evidence type="ECO:0000313" key="5">
    <source>
        <dbReference type="Proteomes" id="UP000315825"/>
    </source>
</evidence>
<dbReference type="GO" id="GO:0009103">
    <property type="term" value="P:lipopolysaccharide biosynthetic process"/>
    <property type="evidence" value="ECO:0007669"/>
    <property type="project" value="TreeGrafter"/>
</dbReference>
<dbReference type="PANTHER" id="PTHR23028:SF53">
    <property type="entry name" value="ACYL_TRANSF_3 DOMAIN-CONTAINING PROTEIN"/>
    <property type="match status" value="1"/>
</dbReference>
<keyword evidence="4" id="KW-0012">Acyltransferase</keyword>
<feature type="domain" description="SGNH" evidence="3">
    <location>
        <begin position="402"/>
        <end position="644"/>
    </location>
</feature>
<dbReference type="Proteomes" id="UP000315825">
    <property type="component" value="Unassembled WGS sequence"/>
</dbReference>
<feature type="transmembrane region" description="Helical" evidence="1">
    <location>
        <begin position="345"/>
        <end position="366"/>
    </location>
</feature>
<keyword evidence="1" id="KW-1133">Transmembrane helix</keyword>
<organism evidence="4 5">
    <name type="scientific">SAR86 cluster bacterium</name>
    <dbReference type="NCBI Taxonomy" id="2030880"/>
    <lineage>
        <taxon>Bacteria</taxon>
        <taxon>Pseudomonadati</taxon>
        <taxon>Pseudomonadota</taxon>
        <taxon>Gammaproteobacteria</taxon>
        <taxon>SAR86 cluster</taxon>
    </lineage>
</organism>
<evidence type="ECO:0000256" key="1">
    <source>
        <dbReference type="SAM" id="Phobius"/>
    </source>
</evidence>
<feature type="transmembrane region" description="Helical" evidence="1">
    <location>
        <begin position="188"/>
        <end position="209"/>
    </location>
</feature>
<feature type="transmembrane region" description="Helical" evidence="1">
    <location>
        <begin position="34"/>
        <end position="51"/>
    </location>
</feature>
<feature type="transmembrane region" description="Helical" evidence="1">
    <location>
        <begin position="311"/>
        <end position="331"/>
    </location>
</feature>
<feature type="transmembrane region" description="Helical" evidence="1">
    <location>
        <begin position="221"/>
        <end position="239"/>
    </location>
</feature>
<dbReference type="AlphaFoldDB" id="A0A520MZG6"/>
<accession>A0A520MZG6</accession>
<comment type="caution">
    <text evidence="4">The sequence shown here is derived from an EMBL/GenBank/DDBJ whole genome shotgun (WGS) entry which is preliminary data.</text>
</comment>
<dbReference type="PANTHER" id="PTHR23028">
    <property type="entry name" value="ACETYLTRANSFERASE"/>
    <property type="match status" value="1"/>
</dbReference>
<dbReference type="InterPro" id="IPR002656">
    <property type="entry name" value="Acyl_transf_3_dom"/>
</dbReference>
<dbReference type="Pfam" id="PF01757">
    <property type="entry name" value="Acyl_transf_3"/>
    <property type="match status" value="1"/>
</dbReference>
<sequence length="648" mass="73854">MNYRAEIDGLRALAVLPVIFFHAGFQYFSGGFVGVDVFFVISGYLITNIILSELSQDRFSVLNFYERRARRILPALFFVMLTCIPFAWFLLTPSDLKDFGESLIAVSTFSSNFLFWFESGYFETTAELKPLLHTWSLAVEEQYYIIFPIFLLAFWRFGIKSILLILGLAFFASLLIAEWGAYNKPSATFYLLPTRGWELLIGVFIAFYLKYRGHFKSSALNQILSISGLGMIVYSIIFFDQSTPFPSFFTLIPTVGTGLLILSAVNKTIVYKTLSLSPIVSIGLISYSAYLWHQPLLAFAKHRFLEEVSDLMLIILCLSSLVLAYISWKWVEKPFRDKARTSRKFILNFSVLGILFFSAIGMSMLLSKGFEGRVNFSEELKDSFSKPQVGVCFDRPYNHSSDEWGCLLGTKKEKVDFILFGDSHALSLKSIVDKIATERGLSVFFTGSSGCPPFIGAFPNRPDQITNNCKALNDRVLNYARKQQVNGIIFSARWSYYIDGSYDGTGAQLIARSKDGPFTKENSIKAFNNSFLETVKEYKENNIPIYLISQPPQQTSSPETFYFRTTRGIGSIYDFSVTREKFESLERIPVTTFKSFEDKINFFHIIDEFCDEDKCLVGEVNKSFYYDDDHLSTYGSMKLKGIIEEILK</sequence>
<evidence type="ECO:0000259" key="3">
    <source>
        <dbReference type="Pfam" id="PF19040"/>
    </source>
</evidence>
<feature type="transmembrane region" description="Helical" evidence="1">
    <location>
        <begin position="12"/>
        <end position="28"/>
    </location>
</feature>
<evidence type="ECO:0000259" key="2">
    <source>
        <dbReference type="Pfam" id="PF01757"/>
    </source>
</evidence>
<keyword evidence="1" id="KW-0812">Transmembrane</keyword>
<gene>
    <name evidence="4" type="ORF">EVA92_02145</name>
</gene>
<dbReference type="GO" id="GO:0016747">
    <property type="term" value="F:acyltransferase activity, transferring groups other than amino-acyl groups"/>
    <property type="evidence" value="ECO:0007669"/>
    <property type="project" value="InterPro"/>
</dbReference>
<keyword evidence="4" id="KW-0808">Transferase</keyword>
<dbReference type="InterPro" id="IPR050879">
    <property type="entry name" value="Acyltransferase_3"/>
</dbReference>
<feature type="transmembrane region" description="Helical" evidence="1">
    <location>
        <begin position="72"/>
        <end position="91"/>
    </location>
</feature>
<feature type="domain" description="Acyltransferase 3" evidence="2">
    <location>
        <begin position="5"/>
        <end position="327"/>
    </location>
</feature>
<proteinExistence type="predicted"/>
<keyword evidence="1" id="KW-0472">Membrane</keyword>
<feature type="transmembrane region" description="Helical" evidence="1">
    <location>
        <begin position="162"/>
        <end position="182"/>
    </location>
</feature>
<feature type="transmembrane region" description="Helical" evidence="1">
    <location>
        <begin position="135"/>
        <end position="155"/>
    </location>
</feature>